<evidence type="ECO:0000313" key="4">
    <source>
        <dbReference type="Proteomes" id="UP000477680"/>
    </source>
</evidence>
<reference evidence="3 4" key="1">
    <citation type="submission" date="2020-02" db="EMBL/GenBank/DDBJ databases">
        <title>Genome sequencing for Kineobactrum sp. M2.</title>
        <authorList>
            <person name="Park S.-J."/>
        </authorList>
    </citation>
    <scope>NUCLEOTIDE SEQUENCE [LARGE SCALE GENOMIC DNA]</scope>
    <source>
        <strain evidence="3 4">M2</strain>
    </source>
</reference>
<dbReference type="Gene3D" id="3.40.50.2300">
    <property type="match status" value="1"/>
</dbReference>
<dbReference type="EMBL" id="CP048711">
    <property type="protein sequence ID" value="QIB64565.1"/>
    <property type="molecule type" value="Genomic_DNA"/>
</dbReference>
<name>A0A6C0U2H4_9GAMM</name>
<keyword evidence="4" id="KW-1185">Reference proteome</keyword>
<sequence>MPDILLIMRQPGNLRVLGAALESHGHTCIGAHDRASVDQALSQCKALNLALLDVSGFGESVWLVCKKLQQTNVPFIALSARQQLGVSSKTLHYGAMSVLEKPIAKASLLQLIDNITQAEDNTPAPSARVLRRS</sequence>
<protein>
    <submittedName>
        <fullName evidence="3">Response regulator</fullName>
    </submittedName>
</protein>
<dbReference type="KEGG" id="kim:G3T16_03260"/>
<dbReference type="SUPFAM" id="SSF52172">
    <property type="entry name" value="CheY-like"/>
    <property type="match status" value="1"/>
</dbReference>
<dbReference type="RefSeq" id="WP_163493815.1">
    <property type="nucleotide sequence ID" value="NZ_CP048711.1"/>
</dbReference>
<feature type="domain" description="Response regulatory" evidence="2">
    <location>
        <begin position="3"/>
        <end position="116"/>
    </location>
</feature>
<dbReference type="AlphaFoldDB" id="A0A6C0U2H4"/>
<evidence type="ECO:0000259" key="2">
    <source>
        <dbReference type="PROSITE" id="PS50110"/>
    </source>
</evidence>
<feature type="modified residue" description="4-aspartylphosphate" evidence="1">
    <location>
        <position position="53"/>
    </location>
</feature>
<dbReference type="GO" id="GO:0000160">
    <property type="term" value="P:phosphorelay signal transduction system"/>
    <property type="evidence" value="ECO:0007669"/>
    <property type="project" value="InterPro"/>
</dbReference>
<accession>A0A6C0U2H4</accession>
<evidence type="ECO:0000313" key="3">
    <source>
        <dbReference type="EMBL" id="QIB64565.1"/>
    </source>
</evidence>
<gene>
    <name evidence="3" type="ORF">G3T16_03260</name>
</gene>
<dbReference type="CDD" id="cd00156">
    <property type="entry name" value="REC"/>
    <property type="match status" value="1"/>
</dbReference>
<evidence type="ECO:0000256" key="1">
    <source>
        <dbReference type="PROSITE-ProRule" id="PRU00169"/>
    </source>
</evidence>
<keyword evidence="1" id="KW-0597">Phosphoprotein</keyword>
<dbReference type="SMART" id="SM00448">
    <property type="entry name" value="REC"/>
    <property type="match status" value="1"/>
</dbReference>
<organism evidence="3 4">
    <name type="scientific">Kineobactrum salinum</name>
    <dbReference type="NCBI Taxonomy" id="2708301"/>
    <lineage>
        <taxon>Bacteria</taxon>
        <taxon>Pseudomonadati</taxon>
        <taxon>Pseudomonadota</taxon>
        <taxon>Gammaproteobacteria</taxon>
        <taxon>Cellvibrionales</taxon>
        <taxon>Halieaceae</taxon>
        <taxon>Kineobactrum</taxon>
    </lineage>
</organism>
<dbReference type="InterPro" id="IPR011006">
    <property type="entry name" value="CheY-like_superfamily"/>
</dbReference>
<dbReference type="PROSITE" id="PS50110">
    <property type="entry name" value="RESPONSE_REGULATORY"/>
    <property type="match status" value="1"/>
</dbReference>
<dbReference type="InterPro" id="IPR001789">
    <property type="entry name" value="Sig_transdc_resp-reg_receiver"/>
</dbReference>
<dbReference type="Proteomes" id="UP000477680">
    <property type="component" value="Chromosome"/>
</dbReference>
<proteinExistence type="predicted"/>